<dbReference type="KEGG" id="tli:Tlie_1768"/>
<dbReference type="STRING" id="580340.Tlie_1768"/>
<dbReference type="EMBL" id="CP003096">
    <property type="protein sequence ID" value="AER67490.1"/>
    <property type="molecule type" value="Genomic_DNA"/>
</dbReference>
<sequence length="58" mass="7003">MELKLTQEERELLRELLSFTLSELRMEIADTDSSTYREKLKERKDILKGLMEKLDKEE</sequence>
<accession>G7V8M9</accession>
<dbReference type="HOGENOM" id="CLU_2977792_0_0_0"/>
<proteinExistence type="predicted"/>
<organism evidence="1 2">
    <name type="scientific">Thermovirga lienii (strain ATCC BAA-1197 / DSM 17291 / Cas60314)</name>
    <dbReference type="NCBI Taxonomy" id="580340"/>
    <lineage>
        <taxon>Bacteria</taxon>
        <taxon>Thermotogati</taxon>
        <taxon>Synergistota</taxon>
        <taxon>Synergistia</taxon>
        <taxon>Synergistales</taxon>
        <taxon>Thermovirgaceae</taxon>
        <taxon>Thermovirga</taxon>
    </lineage>
</organism>
<reference evidence="1 2" key="2">
    <citation type="journal article" date="2012" name="Stand. Genomic Sci.">
        <title>Genome sequence of the moderately thermophilic, amino-acid-degrading and sulfur-reducing bacterium Thermovirga lienii type strain (Cas60314(T)).</title>
        <authorList>
            <person name="Goker M."/>
            <person name="Saunders E."/>
            <person name="Lapidus A."/>
            <person name="Nolan M."/>
            <person name="Lucas S."/>
            <person name="Hammon N."/>
            <person name="Deshpande S."/>
            <person name="Cheng J.F."/>
            <person name="Han C."/>
            <person name="Tapia R."/>
            <person name="Goodwin L.A."/>
            <person name="Pitluck S."/>
            <person name="Liolios K."/>
            <person name="Mavromatis K."/>
            <person name="Pagani I."/>
            <person name="Ivanova N."/>
            <person name="Mikhailova N."/>
            <person name="Pati A."/>
            <person name="Chen A."/>
            <person name="Palaniappan K."/>
            <person name="Land M."/>
            <person name="Chang Y.J."/>
            <person name="Jeffries C.D."/>
            <person name="Brambilla E.M."/>
            <person name="Rohde M."/>
            <person name="Spring S."/>
            <person name="Detter J.C."/>
            <person name="Woyke T."/>
            <person name="Bristow J."/>
            <person name="Eisen J.A."/>
            <person name="Markowitz V."/>
            <person name="Hugenholtz P."/>
            <person name="Kyrpides N.C."/>
            <person name="Klenk H.P."/>
        </authorList>
    </citation>
    <scope>NUCLEOTIDE SEQUENCE [LARGE SCALE GENOMIC DNA]</scope>
    <source>
        <strain evidence="2">ATCC BAA-1197 / DSM 17291 / Cas60314</strain>
    </source>
</reference>
<reference evidence="2" key="1">
    <citation type="submission" date="2011-10" db="EMBL/GenBank/DDBJ databases">
        <title>The complete genome of chromosome of Thermovirga lienii DSM 17291.</title>
        <authorList>
            <consortium name="US DOE Joint Genome Institute (JGI-PGF)"/>
            <person name="Lucas S."/>
            <person name="Copeland A."/>
            <person name="Lapidus A."/>
            <person name="Glavina del Rio T."/>
            <person name="Dalin E."/>
            <person name="Tice H."/>
            <person name="Bruce D."/>
            <person name="Goodwin L."/>
            <person name="Pitluck S."/>
            <person name="Peters L."/>
            <person name="Mikhailova N."/>
            <person name="Saunders E."/>
            <person name="Kyrpides N."/>
            <person name="Mavromatis K."/>
            <person name="Ivanova N."/>
            <person name="Last F.I."/>
            <person name="Brettin T."/>
            <person name="Detter J.C."/>
            <person name="Han C."/>
            <person name="Larimer F."/>
            <person name="Land M."/>
            <person name="Hauser L."/>
            <person name="Markowitz V."/>
            <person name="Cheng J.-F."/>
            <person name="Hugenholtz P."/>
            <person name="Woyke T."/>
            <person name="Wu D."/>
            <person name="Spring S."/>
            <person name="Schroeder M."/>
            <person name="Brambilla E.-M."/>
            <person name="Klenk H.-P."/>
            <person name="Eisen J.A."/>
        </authorList>
    </citation>
    <scope>NUCLEOTIDE SEQUENCE [LARGE SCALE GENOMIC DNA]</scope>
    <source>
        <strain evidence="2">ATCC BAA-1197 / DSM 17291 / Cas60314</strain>
    </source>
</reference>
<keyword evidence="2" id="KW-1185">Reference proteome</keyword>
<dbReference type="AlphaFoldDB" id="G7V8M9"/>
<gene>
    <name evidence="1" type="ordered locus">Tlie_1768</name>
</gene>
<dbReference type="Proteomes" id="UP000005868">
    <property type="component" value="Chromosome"/>
</dbReference>
<evidence type="ECO:0000313" key="1">
    <source>
        <dbReference type="EMBL" id="AER67490.1"/>
    </source>
</evidence>
<protein>
    <submittedName>
        <fullName evidence="1">Uncharacterized protein</fullName>
    </submittedName>
</protein>
<evidence type="ECO:0000313" key="2">
    <source>
        <dbReference type="Proteomes" id="UP000005868"/>
    </source>
</evidence>
<name>G7V8M9_THELD</name>